<comment type="caution">
    <text evidence="1">The sequence shown here is derived from an EMBL/GenBank/DDBJ whole genome shotgun (WGS) entry which is preliminary data.</text>
</comment>
<dbReference type="SFLD" id="SFLDG01135">
    <property type="entry name" value="C1.5.6:_HAD__Beta-PGM__Phospha"/>
    <property type="match status" value="1"/>
</dbReference>
<dbReference type="InterPro" id="IPR044999">
    <property type="entry name" value="CbbY-like"/>
</dbReference>
<keyword evidence="1" id="KW-0378">Hydrolase</keyword>
<dbReference type="InterPro" id="IPR006439">
    <property type="entry name" value="HAD-SF_hydro_IA"/>
</dbReference>
<dbReference type="SFLD" id="SFLDF00035">
    <property type="entry name" value="phosphoglycolate_phosphatase"/>
    <property type="match status" value="1"/>
</dbReference>
<dbReference type="PANTHER" id="PTHR42896:SF2">
    <property type="entry name" value="CBBY-LIKE PROTEIN"/>
    <property type="match status" value="1"/>
</dbReference>
<dbReference type="RefSeq" id="WP_123105032.1">
    <property type="nucleotide sequence ID" value="NZ_CP127527.1"/>
</dbReference>
<dbReference type="SFLD" id="SFLDS00003">
    <property type="entry name" value="Haloacid_Dehalogenase"/>
    <property type="match status" value="1"/>
</dbReference>
<gene>
    <name evidence="1" type="ORF">EC580_11100</name>
</gene>
<name>A0A3M8QTK1_9PROT</name>
<reference evidence="1" key="1">
    <citation type="submission" date="2018-10" db="EMBL/GenBank/DDBJ databases">
        <title>Acidithiobacillus sulfuriphilus sp. nov.: an extremely acidophilic sulfur-oxidizing chemolithotroph isolated from a neutral pH environment.</title>
        <authorList>
            <person name="Falagan C."/>
            <person name="Moya-Beltran A."/>
            <person name="Quatrini R."/>
            <person name="Johnson D.B."/>
        </authorList>
    </citation>
    <scope>NUCLEOTIDE SEQUENCE [LARGE SCALE GENOMIC DNA]</scope>
    <source>
        <strain evidence="1">CJ-2</strain>
    </source>
</reference>
<organism evidence="1">
    <name type="scientific">Acidithiobacillus sulfuriphilus</name>
    <dbReference type="NCBI Taxonomy" id="1867749"/>
    <lineage>
        <taxon>Bacteria</taxon>
        <taxon>Pseudomonadati</taxon>
        <taxon>Pseudomonadota</taxon>
        <taxon>Acidithiobacillia</taxon>
        <taxon>Acidithiobacillales</taxon>
        <taxon>Acidithiobacillaceae</taxon>
        <taxon>Acidithiobacillus</taxon>
    </lineage>
</organism>
<dbReference type="Gene3D" id="3.40.50.1000">
    <property type="entry name" value="HAD superfamily/HAD-like"/>
    <property type="match status" value="1"/>
</dbReference>
<dbReference type="InterPro" id="IPR023198">
    <property type="entry name" value="PGP-like_dom2"/>
</dbReference>
<accession>A0A3M8QTK1</accession>
<dbReference type="AlphaFoldDB" id="A0A3M8QTK1"/>
<dbReference type="GO" id="GO:0016787">
    <property type="term" value="F:hydrolase activity"/>
    <property type="evidence" value="ECO:0007669"/>
    <property type="project" value="UniProtKB-KW"/>
</dbReference>
<proteinExistence type="predicted"/>
<evidence type="ECO:0000313" key="1">
    <source>
        <dbReference type="EMBL" id="RNF59528.1"/>
    </source>
</evidence>
<dbReference type="PANTHER" id="PTHR42896">
    <property type="entry name" value="XYLULOSE-1,5-BISPHOSPHATE (XUBP) PHOSPHATASE"/>
    <property type="match status" value="1"/>
</dbReference>
<dbReference type="InterPro" id="IPR036412">
    <property type="entry name" value="HAD-like_sf"/>
</dbReference>
<dbReference type="SUPFAM" id="SSF56784">
    <property type="entry name" value="HAD-like"/>
    <property type="match status" value="1"/>
</dbReference>
<dbReference type="Gene3D" id="1.10.150.240">
    <property type="entry name" value="Putative phosphatase, domain 2"/>
    <property type="match status" value="1"/>
</dbReference>
<dbReference type="OrthoDB" id="5293434at2"/>
<sequence length="254" mass="27502">MPLQALIFDVDGTLADTERDAHRVAFNQAFAEAGLPFAWDVPTYGVYLRVTGGKERLRAFLEEHREYPQLSDEEIAALHRAKTHHYVEMVATGLLPLRPGVRRLLDAARDADIRVAIATTTTPANVEALLHSTLGADALARFAVIGAGDVVPRKKPAPDIYQHVLDQLGLAAGECLAIEDSANGLRSACGAALPTLITETDYTRGQDFSGALRALTHLGEPEEPAQVITGPEAGSRLLVDIPLLRQWWAETTTP</sequence>
<dbReference type="InterPro" id="IPR023214">
    <property type="entry name" value="HAD_sf"/>
</dbReference>
<dbReference type="Pfam" id="PF00702">
    <property type="entry name" value="Hydrolase"/>
    <property type="match status" value="1"/>
</dbReference>
<dbReference type="EMBL" id="RIZI01000184">
    <property type="protein sequence ID" value="RNF59528.1"/>
    <property type="molecule type" value="Genomic_DNA"/>
</dbReference>
<dbReference type="CDD" id="cd07528">
    <property type="entry name" value="HAD_CbbY-like"/>
    <property type="match status" value="1"/>
</dbReference>
<dbReference type="NCBIfam" id="TIGR01509">
    <property type="entry name" value="HAD-SF-IA-v3"/>
    <property type="match status" value="1"/>
</dbReference>
<protein>
    <submittedName>
        <fullName evidence="1">HAD family hydrolase</fullName>
    </submittedName>
</protein>
<dbReference type="SFLD" id="SFLDG01129">
    <property type="entry name" value="C1.5:_HAD__Beta-PGM__Phosphata"/>
    <property type="match status" value="1"/>
</dbReference>